<dbReference type="GO" id="GO:0006412">
    <property type="term" value="P:translation"/>
    <property type="evidence" value="ECO:0007669"/>
    <property type="project" value="InterPro"/>
</dbReference>
<keyword evidence="3" id="KW-0687">Ribonucleoprotein</keyword>
<dbReference type="PANTHER" id="PTHR10934:SF2">
    <property type="entry name" value="LARGE RIBOSOMAL SUBUNIT PROTEIN EL18"/>
    <property type="match status" value="1"/>
</dbReference>
<dbReference type="InterPro" id="IPR022947">
    <property type="entry name" value="Ribosomal_eL18_arc"/>
</dbReference>
<comment type="similarity">
    <text evidence="1">Belongs to the eukaryotic ribosomal protein eL18 family.</text>
</comment>
<feature type="non-terminal residue" evidence="6">
    <location>
        <position position="117"/>
    </location>
</feature>
<evidence type="ECO:0000256" key="4">
    <source>
        <dbReference type="ARBA" id="ARBA00035532"/>
    </source>
</evidence>
<evidence type="ECO:0000256" key="1">
    <source>
        <dbReference type="ARBA" id="ARBA00006815"/>
    </source>
</evidence>
<keyword evidence="2" id="KW-0689">Ribosomal protein</keyword>
<dbReference type="HAMAP" id="MF_00329">
    <property type="entry name" value="Ribosomal_eL18"/>
    <property type="match status" value="1"/>
</dbReference>
<dbReference type="EMBL" id="HM230036">
    <property type="protein sequence ID" value="ADK26034.1"/>
    <property type="molecule type" value="Genomic_DNA"/>
</dbReference>
<dbReference type="GO" id="GO:0022625">
    <property type="term" value="C:cytosolic large ribosomal subunit"/>
    <property type="evidence" value="ECO:0007669"/>
    <property type="project" value="TreeGrafter"/>
</dbReference>
<dbReference type="InterPro" id="IPR000039">
    <property type="entry name" value="Ribosomal_eL18"/>
</dbReference>
<dbReference type="GO" id="GO:0003735">
    <property type="term" value="F:structural constituent of ribosome"/>
    <property type="evidence" value="ECO:0007669"/>
    <property type="project" value="InterPro"/>
</dbReference>
<accession>E0A1H8</accession>
<sequence>MMFANTMVDNTIWTLRSAFKKNKAPIWRALEEELAGPRANRREINVRRLAEITKAGEVVVIPGKILGTGSLGHKLTICAFSISETAAKKVVESGGKVVTFEDLIKKHPDGKGVRIIG</sequence>
<dbReference type="Pfam" id="PF17135">
    <property type="entry name" value="Ribosomal_L18"/>
    <property type="match status" value="1"/>
</dbReference>
<dbReference type="InterPro" id="IPR036227">
    <property type="entry name" value="Ribosomal_uL15/eL18_sf"/>
</dbReference>
<protein>
    <recommendedName>
        <fullName evidence="4">50S ribosomal protein L18e</fullName>
    </recommendedName>
</protein>
<dbReference type="SUPFAM" id="SSF52080">
    <property type="entry name" value="Ribosomal proteins L15p and L18e"/>
    <property type="match status" value="1"/>
</dbReference>
<proteinExistence type="inferred from homology"/>
<dbReference type="PANTHER" id="PTHR10934">
    <property type="entry name" value="60S RIBOSOMAL PROTEIN L18"/>
    <property type="match status" value="1"/>
</dbReference>
<dbReference type="AlphaFoldDB" id="E0A1H8"/>
<dbReference type="InterPro" id="IPR021131">
    <property type="entry name" value="Ribosomal_uL15/eL18"/>
</dbReference>
<organism evidence="6">
    <name type="scientific">Candidatus Nitrososphaera gargensis</name>
    <dbReference type="NCBI Taxonomy" id="497727"/>
    <lineage>
        <taxon>Archaea</taxon>
        <taxon>Nitrososphaerota</taxon>
        <taxon>Nitrososphaeria</taxon>
        <taxon>Nitrososphaerales</taxon>
        <taxon>Nitrososphaeraceae</taxon>
        <taxon>Nitrososphaera</taxon>
    </lineage>
</organism>
<dbReference type="PROSITE" id="PS00475">
    <property type="entry name" value="RIBOSOMAL_L15"/>
    <property type="match status" value="1"/>
</dbReference>
<dbReference type="OMA" id="SGVIIME"/>
<evidence type="ECO:0000256" key="3">
    <source>
        <dbReference type="ARBA" id="ARBA00023274"/>
    </source>
</evidence>
<evidence type="ECO:0000259" key="5">
    <source>
        <dbReference type="Pfam" id="PF17135"/>
    </source>
</evidence>
<dbReference type="Gene3D" id="3.100.10.10">
    <property type="match status" value="1"/>
</dbReference>
<dbReference type="InterPro" id="IPR001196">
    <property type="entry name" value="Ribosomal_uL15_CS"/>
</dbReference>
<name>E0A1H8_9ARCH</name>
<reference evidence="6" key="1">
    <citation type="journal article" date="2010" name="Trends Microbiol.">
        <title>Distinct gene set in two different lineages of ammonia-oxidizing archaea supports the phylum Thaumarchaeota.</title>
        <authorList>
            <person name="Spang A."/>
            <person name="Hatzenpichler R."/>
            <person name="Brochier-Armanet C."/>
            <person name="Rattei T."/>
            <person name="Tischler P."/>
            <person name="Spieck E."/>
            <person name="Streit W."/>
            <person name="Stahl D.A."/>
            <person name="Wagner M."/>
            <person name="Schleper C."/>
        </authorList>
    </citation>
    <scope>NUCLEOTIDE SEQUENCE</scope>
    <source>
        <strain evidence="6">Enrichment culture Ga9.2</strain>
    </source>
</reference>
<dbReference type="NCBIfam" id="NF003079">
    <property type="entry name" value="PRK04005.1"/>
    <property type="match status" value="1"/>
</dbReference>
<evidence type="ECO:0000313" key="6">
    <source>
        <dbReference type="EMBL" id="ADK26034.1"/>
    </source>
</evidence>
<feature type="domain" description="Large ribosomal subunit protein uL15/eL18" evidence="5">
    <location>
        <begin position="31"/>
        <end position="114"/>
    </location>
</feature>
<evidence type="ECO:0000256" key="2">
    <source>
        <dbReference type="ARBA" id="ARBA00022980"/>
    </source>
</evidence>
<dbReference type="GO" id="GO:0003723">
    <property type="term" value="F:RNA binding"/>
    <property type="evidence" value="ECO:0007669"/>
    <property type="project" value="TreeGrafter"/>
</dbReference>